<accession>A0A836CF69</accession>
<keyword evidence="3" id="KW-1185">Reference proteome</keyword>
<evidence type="ECO:0000313" key="2">
    <source>
        <dbReference type="EMBL" id="KAG5183597.1"/>
    </source>
</evidence>
<gene>
    <name evidence="2" type="ORF">JKP88DRAFT_269816</name>
</gene>
<name>A0A836CF69_9STRA</name>
<feature type="compositionally biased region" description="Polar residues" evidence="1">
    <location>
        <begin position="31"/>
        <end position="47"/>
    </location>
</feature>
<dbReference type="OrthoDB" id="198688at2759"/>
<protein>
    <submittedName>
        <fullName evidence="2">Uncharacterized protein</fullName>
    </submittedName>
</protein>
<sequence length="273" mass="30002">MRRYLSDPALPFYRILAEWDEMDTRGGGLSLSASIDPTSTSTSTNGDAPTADAADSAYQAVLVRRTGDSTWSTVNLQMSREHGCWLIDRLWVDDQSVDPSARAAGGAVSGVDGGVDASVRIADMLADAANEAMGCRFGDYDPVQLVSWLEQDPSEELSPKMVVLNCLCALRAKDIPHRNAGCALTIRFCSPNNAASTLTPAHFAAYLEEPWYQIIAQWSEMAFHSEEMNADGSEADLVVLLKRQGDAEWTSMNWLLGRYDGLWLTERIWVDDV</sequence>
<evidence type="ECO:0000313" key="3">
    <source>
        <dbReference type="Proteomes" id="UP000664859"/>
    </source>
</evidence>
<dbReference type="EMBL" id="JAFCMP010000201">
    <property type="protein sequence ID" value="KAG5183597.1"/>
    <property type="molecule type" value="Genomic_DNA"/>
</dbReference>
<feature type="region of interest" description="Disordered" evidence="1">
    <location>
        <begin position="30"/>
        <end position="51"/>
    </location>
</feature>
<dbReference type="AlphaFoldDB" id="A0A836CF69"/>
<dbReference type="Proteomes" id="UP000664859">
    <property type="component" value="Unassembled WGS sequence"/>
</dbReference>
<evidence type="ECO:0000256" key="1">
    <source>
        <dbReference type="SAM" id="MobiDB-lite"/>
    </source>
</evidence>
<reference evidence="2" key="1">
    <citation type="submission" date="2021-02" db="EMBL/GenBank/DDBJ databases">
        <title>First Annotated Genome of the Yellow-green Alga Tribonema minus.</title>
        <authorList>
            <person name="Mahan K.M."/>
        </authorList>
    </citation>
    <scope>NUCLEOTIDE SEQUENCE</scope>
    <source>
        <strain evidence="2">UTEX B ZZ1240</strain>
    </source>
</reference>
<proteinExistence type="predicted"/>
<comment type="caution">
    <text evidence="2">The sequence shown here is derived from an EMBL/GenBank/DDBJ whole genome shotgun (WGS) entry which is preliminary data.</text>
</comment>
<organism evidence="2 3">
    <name type="scientific">Tribonema minus</name>
    <dbReference type="NCBI Taxonomy" id="303371"/>
    <lineage>
        <taxon>Eukaryota</taxon>
        <taxon>Sar</taxon>
        <taxon>Stramenopiles</taxon>
        <taxon>Ochrophyta</taxon>
        <taxon>PX clade</taxon>
        <taxon>Xanthophyceae</taxon>
        <taxon>Tribonematales</taxon>
        <taxon>Tribonemataceae</taxon>
        <taxon>Tribonema</taxon>
    </lineage>
</organism>